<feature type="region of interest" description="Disordered" evidence="1">
    <location>
        <begin position="1"/>
        <end position="38"/>
    </location>
</feature>
<organism evidence="2 3">
    <name type="scientific">Actinomortierella ambigua</name>
    <dbReference type="NCBI Taxonomy" id="1343610"/>
    <lineage>
        <taxon>Eukaryota</taxon>
        <taxon>Fungi</taxon>
        <taxon>Fungi incertae sedis</taxon>
        <taxon>Mucoromycota</taxon>
        <taxon>Mortierellomycotina</taxon>
        <taxon>Mortierellomycetes</taxon>
        <taxon>Mortierellales</taxon>
        <taxon>Mortierellaceae</taxon>
        <taxon>Actinomortierella</taxon>
    </lineage>
</organism>
<gene>
    <name evidence="2" type="ORF">DFQ27_007425</name>
</gene>
<protein>
    <submittedName>
        <fullName evidence="2">Uncharacterized protein</fullName>
    </submittedName>
</protein>
<sequence>MAESAPKTEDYTRWATDHTHHASHLPESPPIPHDSNTLLVSQPFTQNVKATCATGVSLFNDPRNHPDAVGTILTYAAKQTNFCPSEGLAGQIEQFHKYITKVSTFPGFMLTFDKPTSHEITTDNLTLMIDDIIRAYEGVVDADITKIVSSIEAMANSIINSSSSGAGPVLFTQMTIMGNSGDPSLLLTIFYTTLQMKVSTSGKKTIASPQSYTIHRKVFEVLTASLVANAEALFKLLGNGTFEEWLKRVTSGGGPKLSCLEERHLDAKKET</sequence>
<comment type="caution">
    <text evidence="2">The sequence shown here is derived from an EMBL/GenBank/DDBJ whole genome shotgun (WGS) entry which is preliminary data.</text>
</comment>
<evidence type="ECO:0000313" key="3">
    <source>
        <dbReference type="Proteomes" id="UP000807716"/>
    </source>
</evidence>
<accession>A0A9P6PSY5</accession>
<reference evidence="2" key="1">
    <citation type="journal article" date="2020" name="Fungal Divers.">
        <title>Resolving the Mortierellaceae phylogeny through synthesis of multi-gene phylogenetics and phylogenomics.</title>
        <authorList>
            <person name="Vandepol N."/>
            <person name="Liber J."/>
            <person name="Desiro A."/>
            <person name="Na H."/>
            <person name="Kennedy M."/>
            <person name="Barry K."/>
            <person name="Grigoriev I.V."/>
            <person name="Miller A.N."/>
            <person name="O'Donnell K."/>
            <person name="Stajich J.E."/>
            <person name="Bonito G."/>
        </authorList>
    </citation>
    <scope>NUCLEOTIDE SEQUENCE</scope>
    <source>
        <strain evidence="2">BC1065</strain>
    </source>
</reference>
<dbReference type="Proteomes" id="UP000807716">
    <property type="component" value="Unassembled WGS sequence"/>
</dbReference>
<dbReference type="EMBL" id="JAAAJB010000584">
    <property type="protein sequence ID" value="KAG0253406.1"/>
    <property type="molecule type" value="Genomic_DNA"/>
</dbReference>
<feature type="compositionally biased region" description="Basic and acidic residues" evidence="1">
    <location>
        <begin position="1"/>
        <end position="20"/>
    </location>
</feature>
<keyword evidence="3" id="KW-1185">Reference proteome</keyword>
<name>A0A9P6PSY5_9FUNG</name>
<dbReference type="AlphaFoldDB" id="A0A9P6PSY5"/>
<dbReference type="OrthoDB" id="2351726at2759"/>
<proteinExistence type="predicted"/>
<evidence type="ECO:0000313" key="2">
    <source>
        <dbReference type="EMBL" id="KAG0253406.1"/>
    </source>
</evidence>
<evidence type="ECO:0000256" key="1">
    <source>
        <dbReference type="SAM" id="MobiDB-lite"/>
    </source>
</evidence>